<dbReference type="InterPro" id="IPR039426">
    <property type="entry name" value="TonB-dep_rcpt-like"/>
</dbReference>
<dbReference type="Gene3D" id="2.170.130.10">
    <property type="entry name" value="TonB-dependent receptor, plug domain"/>
    <property type="match status" value="1"/>
</dbReference>
<evidence type="ECO:0000313" key="13">
    <source>
        <dbReference type="Proteomes" id="UP001398556"/>
    </source>
</evidence>
<dbReference type="InterPro" id="IPR012910">
    <property type="entry name" value="Plug_dom"/>
</dbReference>
<keyword evidence="2 8" id="KW-0813">Transport</keyword>
<evidence type="ECO:0000259" key="11">
    <source>
        <dbReference type="Pfam" id="PF07715"/>
    </source>
</evidence>
<dbReference type="SUPFAM" id="SSF56935">
    <property type="entry name" value="Porins"/>
    <property type="match status" value="1"/>
</dbReference>
<keyword evidence="6 8" id="KW-0472">Membrane</keyword>
<dbReference type="EMBL" id="JBBYHU010000006">
    <property type="protein sequence ID" value="MEL1240360.1"/>
    <property type="molecule type" value="Genomic_DNA"/>
</dbReference>
<evidence type="ECO:0000313" key="12">
    <source>
        <dbReference type="EMBL" id="MEL1240360.1"/>
    </source>
</evidence>
<evidence type="ECO:0000256" key="4">
    <source>
        <dbReference type="ARBA" id="ARBA00022692"/>
    </source>
</evidence>
<keyword evidence="13" id="KW-1185">Reference proteome</keyword>
<dbReference type="InterPro" id="IPR023997">
    <property type="entry name" value="TonB-dep_OMP_SusC/RagA_CS"/>
</dbReference>
<dbReference type="SUPFAM" id="SSF49464">
    <property type="entry name" value="Carboxypeptidase regulatory domain-like"/>
    <property type="match status" value="1"/>
</dbReference>
<sequence length="983" mass="108053">MQLLFLLGCFATTYAQHKIITGTISDSKGALPGVTIQIKNKSAATLSDYKGNYQIAAASNDTLVFSFIGYRSLSIAVAQQTILNVLLKEDATTLKEVLINAGYYSVKESERSGSIAKVASKDIEQLPISNPIAAMQGRMAGVNITQASGMPGGNFSIQIRGINSIRAEGNEPFYIVDGVPFSSQSLGNDALTGGIMPGTTSPLNSINPADIASIEVLKDADATAIYGSRGANGVVLITTKKGKSSETRYNIQSAATIGQVAQKMKLLNTSQYLDMRREAFANDGISTYPVNAYDLNGTWDPNRYTDWQKVLIGGTAHIQTVQASVSGGSANTQFLLSGNYRKETTVFPGEADFQRGALHHTVSHQSTDGKFNLSLTTNYVADRNSLPGKDLTGSAYTLAPNAPALYDAEAKLNWEEGSFSNPLAFLNGSYLTKTNNLISNAQIGYKLGAGFELKSSLGFNSLNLSEIKTLPSTIYNPTYGIGPEASTLYVNESKVNSWIIEPQLSWTRNTDHWKWNALIGTTFQSQKSQQLVQSGTGFSRNNLINNLAAASFIEVLSHGETTYNYNAIFARLNSIFHEKYILNLTGRRDGSSRFGPGNRFANFGAIGTAWLFAKEALFEDTFLSFGKLRASYGTSGNDQIGDYQYLDNYTITGGQYNGTVGISPTRLYNPDFGWETNRKLETALELGFFQDRINLTAAWYRNRSSNQLVGIPFPGTTGFTSLNSNLNATVQNTGFELELHTQNFQSKNFKWSTNFNINLAQNKLISFPDLESSTYSNSLVIGRSLRIKKAYEYTGIDPQTGAYTYKDFNNDGLLTATDDRELVLDLTPKYYGGLNNQLSYKNWTVDFLFQFVKQQAYNYLYTNAMAGTMVNQPVDVLNHFPDNGSTAEIQQYTTGQNATLTQAYYRYYDSNAAVSDASFIRLKSAGIAYSIPTAWAKYFSAKLYLQGQNLLTFTHYKGADPENHSAFFLPPLRQFTLGMQLSF</sequence>
<evidence type="ECO:0000256" key="1">
    <source>
        <dbReference type="ARBA" id="ARBA00004571"/>
    </source>
</evidence>
<proteinExistence type="inferred from homology"/>
<accession>A0ABU9HJS2</accession>
<dbReference type="InterPro" id="IPR000531">
    <property type="entry name" value="Beta-barrel_TonB"/>
</dbReference>
<evidence type="ECO:0000256" key="8">
    <source>
        <dbReference type="PROSITE-ProRule" id="PRU01360"/>
    </source>
</evidence>
<dbReference type="InterPro" id="IPR008969">
    <property type="entry name" value="CarboxyPept-like_regulatory"/>
</dbReference>
<evidence type="ECO:0000256" key="5">
    <source>
        <dbReference type="ARBA" id="ARBA00023077"/>
    </source>
</evidence>
<dbReference type="PROSITE" id="PS52016">
    <property type="entry name" value="TONB_DEPENDENT_REC_3"/>
    <property type="match status" value="1"/>
</dbReference>
<dbReference type="Pfam" id="PF07715">
    <property type="entry name" value="Plug"/>
    <property type="match status" value="1"/>
</dbReference>
<evidence type="ECO:0000256" key="7">
    <source>
        <dbReference type="ARBA" id="ARBA00023237"/>
    </source>
</evidence>
<keyword evidence="7 8" id="KW-0998">Cell outer membrane</keyword>
<evidence type="ECO:0000256" key="3">
    <source>
        <dbReference type="ARBA" id="ARBA00022452"/>
    </source>
</evidence>
<gene>
    <name evidence="12" type="ORF">AAEO59_04800</name>
</gene>
<dbReference type="InterPro" id="IPR036942">
    <property type="entry name" value="Beta-barrel_TonB_sf"/>
</dbReference>
<evidence type="ECO:0000259" key="10">
    <source>
        <dbReference type="Pfam" id="PF00593"/>
    </source>
</evidence>
<protein>
    <submittedName>
        <fullName evidence="12">SusC/RagA family TonB-linked outer membrane protein</fullName>
    </submittedName>
</protein>
<keyword evidence="3 8" id="KW-1134">Transmembrane beta strand</keyword>
<dbReference type="InterPro" id="IPR037066">
    <property type="entry name" value="Plug_dom_sf"/>
</dbReference>
<organism evidence="12 13">
    <name type="scientific">Flavobacterium flavipallidum</name>
    <dbReference type="NCBI Taxonomy" id="3139140"/>
    <lineage>
        <taxon>Bacteria</taxon>
        <taxon>Pseudomonadati</taxon>
        <taxon>Bacteroidota</taxon>
        <taxon>Flavobacteriia</taxon>
        <taxon>Flavobacteriales</taxon>
        <taxon>Flavobacteriaceae</taxon>
        <taxon>Flavobacterium</taxon>
    </lineage>
</organism>
<dbReference type="InterPro" id="IPR023996">
    <property type="entry name" value="TonB-dep_OMP_SusC/RagA"/>
</dbReference>
<name>A0ABU9HJS2_9FLAO</name>
<dbReference type="Pfam" id="PF13715">
    <property type="entry name" value="CarbopepD_reg_2"/>
    <property type="match status" value="1"/>
</dbReference>
<dbReference type="NCBIfam" id="TIGR04056">
    <property type="entry name" value="OMP_RagA_SusC"/>
    <property type="match status" value="1"/>
</dbReference>
<dbReference type="Pfam" id="PF00593">
    <property type="entry name" value="TonB_dep_Rec_b-barrel"/>
    <property type="match status" value="1"/>
</dbReference>
<comment type="caution">
    <text evidence="12">The sequence shown here is derived from an EMBL/GenBank/DDBJ whole genome shotgun (WGS) entry which is preliminary data.</text>
</comment>
<evidence type="ECO:0000256" key="9">
    <source>
        <dbReference type="RuleBase" id="RU003357"/>
    </source>
</evidence>
<comment type="similarity">
    <text evidence="8 9">Belongs to the TonB-dependent receptor family.</text>
</comment>
<keyword evidence="4 8" id="KW-0812">Transmembrane</keyword>
<dbReference type="NCBIfam" id="TIGR04057">
    <property type="entry name" value="SusC_RagA_signa"/>
    <property type="match status" value="1"/>
</dbReference>
<feature type="domain" description="TonB-dependent receptor-like beta-barrel" evidence="10">
    <location>
        <begin position="410"/>
        <end position="950"/>
    </location>
</feature>
<reference evidence="12 13" key="1">
    <citation type="submission" date="2024-04" db="EMBL/GenBank/DDBJ databases">
        <title>Flavobacterium sp. DGU99 16S ribosomal RNA gene Genome sequencing and assembly.</title>
        <authorList>
            <person name="Park S."/>
        </authorList>
    </citation>
    <scope>NUCLEOTIDE SEQUENCE [LARGE SCALE GENOMIC DNA]</scope>
    <source>
        <strain evidence="12 13">DGU99</strain>
    </source>
</reference>
<dbReference type="Gene3D" id="2.40.170.20">
    <property type="entry name" value="TonB-dependent receptor, beta-barrel domain"/>
    <property type="match status" value="1"/>
</dbReference>
<comment type="subcellular location">
    <subcellularLocation>
        <location evidence="1 8">Cell outer membrane</location>
        <topology evidence="1 8">Multi-pass membrane protein</topology>
    </subcellularLocation>
</comment>
<evidence type="ECO:0000256" key="2">
    <source>
        <dbReference type="ARBA" id="ARBA00022448"/>
    </source>
</evidence>
<keyword evidence="5 9" id="KW-0798">TonB box</keyword>
<dbReference type="Proteomes" id="UP001398556">
    <property type="component" value="Unassembled WGS sequence"/>
</dbReference>
<evidence type="ECO:0000256" key="6">
    <source>
        <dbReference type="ARBA" id="ARBA00023136"/>
    </source>
</evidence>
<feature type="domain" description="TonB-dependent receptor plug" evidence="11">
    <location>
        <begin position="110"/>
        <end position="234"/>
    </location>
</feature>